<reference evidence="3 4" key="1">
    <citation type="submission" date="2021-01" db="EMBL/GenBank/DDBJ databases">
        <title>Whole genome shotgun sequence of Catellatospora citrea NBRC 14495.</title>
        <authorList>
            <person name="Komaki H."/>
            <person name="Tamura T."/>
        </authorList>
    </citation>
    <scope>NUCLEOTIDE SEQUENCE [LARGE SCALE GENOMIC DNA]</scope>
    <source>
        <strain evidence="3 4">NBRC 14495</strain>
    </source>
</reference>
<evidence type="ECO:0000313" key="3">
    <source>
        <dbReference type="EMBL" id="GIF99344.1"/>
    </source>
</evidence>
<proteinExistence type="predicted"/>
<evidence type="ECO:0000256" key="1">
    <source>
        <dbReference type="PROSITE-ProRule" id="PRU00464"/>
    </source>
</evidence>
<accession>A0A8J3KEZ6</accession>
<sequence>MRVVAETDEVLTFHHTRPYWPVHIVVVPKRHVPSLVDLGDAGEPLRPQTG</sequence>
<keyword evidence="4" id="KW-1185">Reference proteome</keyword>
<name>A0A8J3KEZ6_9ACTN</name>
<feature type="domain" description="HIT" evidence="2">
    <location>
        <begin position="1"/>
        <end position="50"/>
    </location>
</feature>
<comment type="caution">
    <text evidence="3">The sequence shown here is derived from an EMBL/GenBank/DDBJ whole genome shotgun (WGS) entry which is preliminary data.</text>
</comment>
<dbReference type="EMBL" id="BONH01000020">
    <property type="protein sequence ID" value="GIF99344.1"/>
    <property type="molecule type" value="Genomic_DNA"/>
</dbReference>
<dbReference type="AlphaFoldDB" id="A0A8J3KEZ6"/>
<organism evidence="3 4">
    <name type="scientific">Catellatospora citrea</name>
    <dbReference type="NCBI Taxonomy" id="53366"/>
    <lineage>
        <taxon>Bacteria</taxon>
        <taxon>Bacillati</taxon>
        <taxon>Actinomycetota</taxon>
        <taxon>Actinomycetes</taxon>
        <taxon>Micromonosporales</taxon>
        <taxon>Micromonosporaceae</taxon>
        <taxon>Catellatospora</taxon>
    </lineage>
</organism>
<dbReference type="InterPro" id="IPR011146">
    <property type="entry name" value="HIT-like"/>
</dbReference>
<dbReference type="GO" id="GO:0003824">
    <property type="term" value="F:catalytic activity"/>
    <property type="evidence" value="ECO:0007669"/>
    <property type="project" value="InterPro"/>
</dbReference>
<dbReference type="PROSITE" id="PS51084">
    <property type="entry name" value="HIT_2"/>
    <property type="match status" value="1"/>
</dbReference>
<dbReference type="Pfam" id="PF01230">
    <property type="entry name" value="HIT"/>
    <property type="match status" value="1"/>
</dbReference>
<dbReference type="InterPro" id="IPR036265">
    <property type="entry name" value="HIT-like_sf"/>
</dbReference>
<dbReference type="Proteomes" id="UP000659904">
    <property type="component" value="Unassembled WGS sequence"/>
</dbReference>
<comment type="caution">
    <text evidence="1">Lacks conserved residue(s) required for the propagation of feature annotation.</text>
</comment>
<gene>
    <name evidence="3" type="ORF">Cci01nite_44380</name>
</gene>
<dbReference type="SUPFAM" id="SSF54197">
    <property type="entry name" value="HIT-like"/>
    <property type="match status" value="1"/>
</dbReference>
<dbReference type="Gene3D" id="3.30.428.10">
    <property type="entry name" value="HIT-like"/>
    <property type="match status" value="1"/>
</dbReference>
<evidence type="ECO:0000313" key="4">
    <source>
        <dbReference type="Proteomes" id="UP000659904"/>
    </source>
</evidence>
<protein>
    <recommendedName>
        <fullName evidence="2">HIT domain-containing protein</fullName>
    </recommendedName>
</protein>
<evidence type="ECO:0000259" key="2">
    <source>
        <dbReference type="PROSITE" id="PS51084"/>
    </source>
</evidence>